<evidence type="ECO:0000256" key="2">
    <source>
        <dbReference type="ARBA" id="ARBA00022730"/>
    </source>
</evidence>
<dbReference type="Gene3D" id="2.40.30.10">
    <property type="entry name" value="Translation factors"/>
    <property type="match status" value="1"/>
</dbReference>
<proteinExistence type="inferred from homology"/>
<sequence>MNTNPGIFGIKLGNTQLFKEDGTVQRVTVVEAGPVTVVAKRTVEKDGYSALVLGLGERKERHTNKPLAGYYKKANATPKRTLKELRVSEEWAAKFEVGTVINLDELFKAGQFVDARGTTRGRGFTGVMRRWSFAGGVASHGTHEYFRHGGSIGTNMTPGRTLPNVKMAGQYGNETVSILNLKIARVDNEKHLLLIEGAVPGSKGGLVLIRHAVKKTADGGRARKKA</sequence>
<dbReference type="SUPFAM" id="SSF50447">
    <property type="entry name" value="Translation proteins"/>
    <property type="match status" value="1"/>
</dbReference>
<evidence type="ECO:0000256" key="8">
    <source>
        <dbReference type="RuleBase" id="RU003905"/>
    </source>
</evidence>
<organism evidence="10 11">
    <name type="scientific">Pendulispora brunnea</name>
    <dbReference type="NCBI Taxonomy" id="2905690"/>
    <lineage>
        <taxon>Bacteria</taxon>
        <taxon>Pseudomonadati</taxon>
        <taxon>Myxococcota</taxon>
        <taxon>Myxococcia</taxon>
        <taxon>Myxococcales</taxon>
        <taxon>Sorangiineae</taxon>
        <taxon>Pendulisporaceae</taxon>
        <taxon>Pendulispora</taxon>
    </lineage>
</organism>
<evidence type="ECO:0000256" key="9">
    <source>
        <dbReference type="RuleBase" id="RU003906"/>
    </source>
</evidence>
<comment type="function">
    <text evidence="7 9">One of the primary rRNA binding proteins, it binds directly near the 3'-end of the 23S rRNA, where it nucleates assembly of the 50S subunit.</text>
</comment>
<comment type="similarity">
    <text evidence="1 7 8">Belongs to the universal ribosomal protein uL3 family.</text>
</comment>
<evidence type="ECO:0000313" key="11">
    <source>
        <dbReference type="Proteomes" id="UP001379533"/>
    </source>
</evidence>
<keyword evidence="11" id="KW-1185">Reference proteome</keyword>
<dbReference type="Gene3D" id="3.30.160.810">
    <property type="match status" value="1"/>
</dbReference>
<dbReference type="EMBL" id="CP089982">
    <property type="protein sequence ID" value="WXB00094.1"/>
    <property type="molecule type" value="Genomic_DNA"/>
</dbReference>
<evidence type="ECO:0000256" key="3">
    <source>
        <dbReference type="ARBA" id="ARBA00022884"/>
    </source>
</evidence>
<dbReference type="NCBIfam" id="TIGR03625">
    <property type="entry name" value="L3_bact"/>
    <property type="match status" value="1"/>
</dbReference>
<evidence type="ECO:0000256" key="1">
    <source>
        <dbReference type="ARBA" id="ARBA00006540"/>
    </source>
</evidence>
<evidence type="ECO:0000313" key="10">
    <source>
        <dbReference type="EMBL" id="WXB00094.1"/>
    </source>
</evidence>
<dbReference type="GO" id="GO:0005840">
    <property type="term" value="C:ribosome"/>
    <property type="evidence" value="ECO:0007669"/>
    <property type="project" value="UniProtKB-KW"/>
</dbReference>
<evidence type="ECO:0000256" key="5">
    <source>
        <dbReference type="ARBA" id="ARBA00023274"/>
    </source>
</evidence>
<keyword evidence="4 7" id="KW-0689">Ribosomal protein</keyword>
<evidence type="ECO:0000256" key="4">
    <source>
        <dbReference type="ARBA" id="ARBA00022980"/>
    </source>
</evidence>
<dbReference type="Proteomes" id="UP001379533">
    <property type="component" value="Chromosome"/>
</dbReference>
<name>A0ABZ2KN57_9BACT</name>
<dbReference type="InterPro" id="IPR000597">
    <property type="entry name" value="Ribosomal_uL3"/>
</dbReference>
<dbReference type="PANTHER" id="PTHR11229:SF16">
    <property type="entry name" value="LARGE RIBOSOMAL SUBUNIT PROTEIN UL3C"/>
    <property type="match status" value="1"/>
</dbReference>
<gene>
    <name evidence="7 10" type="primary">rplC</name>
    <name evidence="10" type="ORF">LZC95_25170</name>
</gene>
<keyword evidence="2 7" id="KW-0699">rRNA-binding</keyword>
<dbReference type="RefSeq" id="WP_394850735.1">
    <property type="nucleotide sequence ID" value="NZ_CP089982.1"/>
</dbReference>
<dbReference type="Pfam" id="PF00297">
    <property type="entry name" value="Ribosomal_L3"/>
    <property type="match status" value="1"/>
</dbReference>
<comment type="subunit">
    <text evidence="7 9">Part of the 50S ribosomal subunit. Forms a cluster with proteins L14 and L19.</text>
</comment>
<dbReference type="InterPro" id="IPR019927">
    <property type="entry name" value="Ribosomal_uL3_bac/org-type"/>
</dbReference>
<reference evidence="10 11" key="1">
    <citation type="submission" date="2021-12" db="EMBL/GenBank/DDBJ databases">
        <title>Discovery of the Pendulisporaceae a myxobacterial family with distinct sporulation behavior and unique specialized metabolism.</title>
        <authorList>
            <person name="Garcia R."/>
            <person name="Popoff A."/>
            <person name="Bader C.D."/>
            <person name="Loehr J."/>
            <person name="Walesch S."/>
            <person name="Walt C."/>
            <person name="Boldt J."/>
            <person name="Bunk B."/>
            <person name="Haeckl F.J.F.P.J."/>
            <person name="Gunesch A.P."/>
            <person name="Birkelbach J."/>
            <person name="Nuebel U."/>
            <person name="Pietschmann T."/>
            <person name="Bach T."/>
            <person name="Mueller R."/>
        </authorList>
    </citation>
    <scope>NUCLEOTIDE SEQUENCE [LARGE SCALE GENOMIC DNA]</scope>
    <source>
        <strain evidence="10 11">MSr12523</strain>
    </source>
</reference>
<dbReference type="HAMAP" id="MF_01325_B">
    <property type="entry name" value="Ribosomal_uL3_B"/>
    <property type="match status" value="1"/>
</dbReference>
<protein>
    <recommendedName>
        <fullName evidence="6 7">Large ribosomal subunit protein uL3</fullName>
    </recommendedName>
</protein>
<dbReference type="InterPro" id="IPR009000">
    <property type="entry name" value="Transl_B-barrel_sf"/>
</dbReference>
<dbReference type="PROSITE" id="PS00474">
    <property type="entry name" value="RIBOSOMAL_L3"/>
    <property type="match status" value="1"/>
</dbReference>
<dbReference type="PANTHER" id="PTHR11229">
    <property type="entry name" value="50S RIBOSOMAL PROTEIN L3"/>
    <property type="match status" value="1"/>
</dbReference>
<evidence type="ECO:0000256" key="6">
    <source>
        <dbReference type="ARBA" id="ARBA00035243"/>
    </source>
</evidence>
<accession>A0ABZ2KN57</accession>
<dbReference type="InterPro" id="IPR019926">
    <property type="entry name" value="Ribosomal_uL3_CS"/>
</dbReference>
<keyword evidence="5 7" id="KW-0687">Ribonucleoprotein</keyword>
<keyword evidence="3 7" id="KW-0694">RNA-binding</keyword>
<evidence type="ECO:0000256" key="7">
    <source>
        <dbReference type="HAMAP-Rule" id="MF_01325"/>
    </source>
</evidence>